<dbReference type="EMBL" id="JBBGZA010000002">
    <property type="protein sequence ID" value="MEJ5096085.1"/>
    <property type="molecule type" value="Genomic_DNA"/>
</dbReference>
<evidence type="ECO:0000313" key="3">
    <source>
        <dbReference type="Proteomes" id="UP001380365"/>
    </source>
</evidence>
<dbReference type="RefSeq" id="WP_241231411.1">
    <property type="nucleotide sequence ID" value="NZ_JBBGZA010000002.1"/>
</dbReference>
<proteinExistence type="predicted"/>
<evidence type="ECO:0000313" key="2">
    <source>
        <dbReference type="EMBL" id="MEJ5096461.1"/>
    </source>
</evidence>
<accession>A0ABU8Q969</accession>
<dbReference type="Proteomes" id="UP001380365">
    <property type="component" value="Unassembled WGS sequence"/>
</dbReference>
<dbReference type="EMBL" id="JBBGZA010000002">
    <property type="protein sequence ID" value="MEJ5096461.1"/>
    <property type="molecule type" value="Genomic_DNA"/>
</dbReference>
<comment type="caution">
    <text evidence="1">The sequence shown here is derived from an EMBL/GenBank/DDBJ whole genome shotgun (WGS) entry which is preliminary data.</text>
</comment>
<name>A0ABU8Q969_9SPHN</name>
<protein>
    <submittedName>
        <fullName evidence="1">Uncharacterized protein</fullName>
    </submittedName>
</protein>
<keyword evidence="3" id="KW-1185">Reference proteome</keyword>
<sequence>MGTVEQDGENPRTIERYEALLREHLLFYDALRLRERRPRSAAQRQFQDVAWGKAAPVTDHECAYVWHLKARGIAPFNTPAPAPHIDDVMAGFDVGARPVSGDVGTKWDNAWREYRGGREFF</sequence>
<organism evidence="1 3">
    <name type="scientific">Sphingomonas molluscorum</name>
    <dbReference type="NCBI Taxonomy" id="418184"/>
    <lineage>
        <taxon>Bacteria</taxon>
        <taxon>Pseudomonadati</taxon>
        <taxon>Pseudomonadota</taxon>
        <taxon>Alphaproteobacteria</taxon>
        <taxon>Sphingomonadales</taxon>
        <taxon>Sphingomonadaceae</taxon>
        <taxon>Sphingomonas</taxon>
    </lineage>
</organism>
<gene>
    <name evidence="1" type="ORF">WH159_16275</name>
    <name evidence="2" type="ORF">WH159_18280</name>
</gene>
<reference evidence="1 3" key="1">
    <citation type="submission" date="2023-12" db="EMBL/GenBank/DDBJ databases">
        <title>Gut-associated functions are favored during microbiome assembly across C. elegans life.</title>
        <authorList>
            <person name="Zimmermann J."/>
        </authorList>
    </citation>
    <scope>NUCLEOTIDE SEQUENCE [LARGE SCALE GENOMIC DNA]</scope>
    <source>
        <strain evidence="1 3">JUb134</strain>
    </source>
</reference>
<evidence type="ECO:0000313" key="1">
    <source>
        <dbReference type="EMBL" id="MEJ5096085.1"/>
    </source>
</evidence>